<comment type="caution">
    <text evidence="2">The sequence shown here is derived from an EMBL/GenBank/DDBJ whole genome shotgun (WGS) entry which is preliminary data.</text>
</comment>
<dbReference type="EMBL" id="RAQU01000139">
    <property type="protein sequence ID" value="RKK02619.1"/>
    <property type="molecule type" value="Genomic_DNA"/>
</dbReference>
<evidence type="ECO:0000259" key="1">
    <source>
        <dbReference type="Pfam" id="PF06568"/>
    </source>
</evidence>
<proteinExistence type="predicted"/>
<dbReference type="Proteomes" id="UP000274097">
    <property type="component" value="Unassembled WGS sequence"/>
</dbReference>
<keyword evidence="4" id="KW-1185">Reference proteome</keyword>
<dbReference type="AlphaFoldDB" id="A0A3A9JUD9"/>
<dbReference type="InParanoid" id="A0A3A9JUD9"/>
<gene>
    <name evidence="2" type="ORF">D6Z83_18880</name>
    <name evidence="3" type="ORF">EBE87_26085</name>
</gene>
<organism evidence="2 5">
    <name type="scientific">Teichococcus wenyumeiae</name>
    <dbReference type="NCBI Taxonomy" id="2478470"/>
    <lineage>
        <taxon>Bacteria</taxon>
        <taxon>Pseudomonadati</taxon>
        <taxon>Pseudomonadota</taxon>
        <taxon>Alphaproteobacteria</taxon>
        <taxon>Acetobacterales</taxon>
        <taxon>Roseomonadaceae</taxon>
        <taxon>Roseomonas</taxon>
    </lineage>
</organism>
<dbReference type="Pfam" id="PF06568">
    <property type="entry name" value="YjiS-like"/>
    <property type="match status" value="1"/>
</dbReference>
<dbReference type="RefSeq" id="WP_120639800.1">
    <property type="nucleotide sequence ID" value="NZ_RAQU01000139.1"/>
</dbReference>
<dbReference type="EMBL" id="RFLX01000060">
    <property type="protein sequence ID" value="RMI15377.1"/>
    <property type="molecule type" value="Genomic_DNA"/>
</dbReference>
<feature type="domain" description="YjiS-like" evidence="1">
    <location>
        <begin position="14"/>
        <end position="47"/>
    </location>
</feature>
<sequence length="58" mass="6597">MDGAVAQPLRRILGLLALWHRRASSRTTLRDLPPERLRDIGVTEMDAAREAARPFWEG</sequence>
<evidence type="ECO:0000313" key="5">
    <source>
        <dbReference type="Proteomes" id="UP000278036"/>
    </source>
</evidence>
<evidence type="ECO:0000313" key="2">
    <source>
        <dbReference type="EMBL" id="RKK02619.1"/>
    </source>
</evidence>
<dbReference type="InterPro" id="IPR009506">
    <property type="entry name" value="YjiS-like"/>
</dbReference>
<protein>
    <submittedName>
        <fullName evidence="2">DUF1127 domain-containing protein</fullName>
    </submittedName>
</protein>
<evidence type="ECO:0000313" key="3">
    <source>
        <dbReference type="EMBL" id="RMI15377.1"/>
    </source>
</evidence>
<dbReference type="OrthoDB" id="8005167at2"/>
<accession>A0A3A9JUD9</accession>
<name>A0A3A9JUD9_9PROT</name>
<reference evidence="2 5" key="1">
    <citation type="submission" date="2018-09" db="EMBL/GenBank/DDBJ databases">
        <title>Roseomonas sp. nov., isolated from feces of Tibetan antelopes in the Qinghai-Tibet plateau, China.</title>
        <authorList>
            <person name="Tian Z."/>
        </authorList>
    </citation>
    <scope>NUCLEOTIDE SEQUENCE [LARGE SCALE GENOMIC DNA]</scope>
    <source>
        <strain evidence="3 4">Z23</strain>
        <strain evidence="2 5">Z24</strain>
    </source>
</reference>
<dbReference type="Proteomes" id="UP000278036">
    <property type="component" value="Unassembled WGS sequence"/>
</dbReference>
<evidence type="ECO:0000313" key="4">
    <source>
        <dbReference type="Proteomes" id="UP000274097"/>
    </source>
</evidence>